<evidence type="ECO:0000313" key="3">
    <source>
        <dbReference type="EMBL" id="SDE50839.1"/>
    </source>
</evidence>
<dbReference type="Gene3D" id="2.60.120.620">
    <property type="entry name" value="q2cbj1_9rhob like domain"/>
    <property type="match status" value="1"/>
</dbReference>
<dbReference type="GO" id="GO:0005506">
    <property type="term" value="F:iron ion binding"/>
    <property type="evidence" value="ECO:0007669"/>
    <property type="project" value="UniProtKB-ARBA"/>
</dbReference>
<name>A0A1G7DHC8_9PROT</name>
<dbReference type="InterPro" id="IPR008775">
    <property type="entry name" value="Phytyl_CoA_dOase-like"/>
</dbReference>
<sequence>MNHADIIETIKDRGYFIIENLMPQTKLDACRAVLDPIFDGQRTGRNQFEGFKTQRIYSLPKYGPALWPFFDNEDVLKIIKPLLWGDCLITAALAANVLPGEQPQAFHTDDSFYPIPRPRPAFSVGAIWAMDDFTAENGATQLIPYSHTWGDDQRPEGVLETYDAFQIHEAGQADGWASPKNAEIVTAEMPRGSVLIFLGNLWHRAGGNVTDHGRLGLFPQYCATWARQQENFFLSIPREDVAQMPESMQALLGYQIHPPFMGHAGGRHPAKLLAD</sequence>
<accession>A0A1G7DHC8</accession>
<keyword evidence="2" id="KW-0408">Iron</keyword>
<dbReference type="OrthoDB" id="9796766at2"/>
<dbReference type="GO" id="GO:0016706">
    <property type="term" value="F:2-oxoglutarate-dependent dioxygenase activity"/>
    <property type="evidence" value="ECO:0007669"/>
    <property type="project" value="UniProtKB-ARBA"/>
</dbReference>
<reference evidence="3 4" key="1">
    <citation type="submission" date="2016-10" db="EMBL/GenBank/DDBJ databases">
        <authorList>
            <person name="de Groot N.N."/>
        </authorList>
    </citation>
    <scope>NUCLEOTIDE SEQUENCE [LARGE SCALE GENOMIC DNA]</scope>
    <source>
        <strain evidence="3 4">CGMCC 1.9109</strain>
    </source>
</reference>
<keyword evidence="3" id="KW-0223">Dioxygenase</keyword>
<dbReference type="STRING" id="637679.GCA_001550055_02194"/>
<dbReference type="Pfam" id="PF05721">
    <property type="entry name" value="PhyH"/>
    <property type="match status" value="1"/>
</dbReference>
<dbReference type="AlphaFoldDB" id="A0A1G7DHC8"/>
<keyword evidence="4" id="KW-1185">Reference proteome</keyword>
<dbReference type="EMBL" id="FNAK01000007">
    <property type="protein sequence ID" value="SDE50839.1"/>
    <property type="molecule type" value="Genomic_DNA"/>
</dbReference>
<evidence type="ECO:0000256" key="1">
    <source>
        <dbReference type="ARBA" id="ARBA00022723"/>
    </source>
</evidence>
<evidence type="ECO:0000256" key="2">
    <source>
        <dbReference type="ARBA" id="ARBA00023004"/>
    </source>
</evidence>
<gene>
    <name evidence="3" type="ORF">SAMN04488071_3112</name>
</gene>
<keyword evidence="3" id="KW-0560">Oxidoreductase</keyword>
<dbReference type="PANTHER" id="PTHR20883">
    <property type="entry name" value="PHYTANOYL-COA DIOXYGENASE DOMAIN CONTAINING 1"/>
    <property type="match status" value="1"/>
</dbReference>
<proteinExistence type="predicted"/>
<evidence type="ECO:0000313" key="4">
    <source>
        <dbReference type="Proteomes" id="UP000183685"/>
    </source>
</evidence>
<dbReference type="PANTHER" id="PTHR20883:SF15">
    <property type="entry name" value="PHYTANOYL-COA DIOXYGENASE DOMAIN-CONTAINING PROTEIN 1"/>
    <property type="match status" value="1"/>
</dbReference>
<protein>
    <submittedName>
        <fullName evidence="3">Phytanoyl-CoA dioxygenase (PhyH)</fullName>
    </submittedName>
</protein>
<organism evidence="3 4">
    <name type="scientific">Kordiimonas lacus</name>
    <dbReference type="NCBI Taxonomy" id="637679"/>
    <lineage>
        <taxon>Bacteria</taxon>
        <taxon>Pseudomonadati</taxon>
        <taxon>Pseudomonadota</taxon>
        <taxon>Alphaproteobacteria</taxon>
        <taxon>Kordiimonadales</taxon>
        <taxon>Kordiimonadaceae</taxon>
        <taxon>Kordiimonas</taxon>
    </lineage>
</organism>
<dbReference type="RefSeq" id="WP_068304935.1">
    <property type="nucleotide sequence ID" value="NZ_FNAK01000007.1"/>
</dbReference>
<keyword evidence="1" id="KW-0479">Metal-binding</keyword>
<dbReference type="SUPFAM" id="SSF51197">
    <property type="entry name" value="Clavaminate synthase-like"/>
    <property type="match status" value="1"/>
</dbReference>
<dbReference type="Proteomes" id="UP000183685">
    <property type="component" value="Unassembled WGS sequence"/>
</dbReference>